<evidence type="ECO:0000313" key="1">
    <source>
        <dbReference type="EMBL" id="MDE8602578.1"/>
    </source>
</evidence>
<accession>A0ABT5WCM5</accession>
<name>A0ABT5WCM5_9GAMM</name>
<keyword evidence="2" id="KW-1185">Reference proteome</keyword>
<dbReference type="PANTHER" id="PTHR43394">
    <property type="entry name" value="ATP-DEPENDENT PERMEASE MDL1, MITOCHONDRIAL"/>
    <property type="match status" value="1"/>
</dbReference>
<comment type="caution">
    <text evidence="1">The sequence shown here is derived from an EMBL/GenBank/DDBJ whole genome shotgun (WGS) entry which is preliminary data.</text>
</comment>
<dbReference type="InterPro" id="IPR039421">
    <property type="entry name" value="Type_1_exporter"/>
</dbReference>
<protein>
    <submittedName>
        <fullName evidence="1">Uncharacterized protein</fullName>
    </submittedName>
</protein>
<dbReference type="SUPFAM" id="SSF52540">
    <property type="entry name" value="P-loop containing nucleoside triphosphate hydrolases"/>
    <property type="match status" value="1"/>
</dbReference>
<dbReference type="RefSeq" id="WP_255896141.1">
    <property type="nucleotide sequence ID" value="NZ_JAMZEG020000002.1"/>
</dbReference>
<dbReference type="Proteomes" id="UP001139522">
    <property type="component" value="Unassembled WGS sequence"/>
</dbReference>
<dbReference type="Gene3D" id="3.40.50.300">
    <property type="entry name" value="P-loop containing nucleotide triphosphate hydrolases"/>
    <property type="match status" value="1"/>
</dbReference>
<dbReference type="EMBL" id="JAMZEG020000002">
    <property type="protein sequence ID" value="MDE8602578.1"/>
    <property type="molecule type" value="Genomic_DNA"/>
</dbReference>
<reference evidence="1" key="1">
    <citation type="submission" date="2023-01" db="EMBL/GenBank/DDBJ databases">
        <title>Psychroserpens sp. MSW6 and Marinomonas sp. RSW2, isolated from seawater.</title>
        <authorList>
            <person name="Kristyanto S."/>
            <person name="Jung J."/>
            <person name="Kim J.M."/>
            <person name="Jeon C.O."/>
        </authorList>
    </citation>
    <scope>NUCLEOTIDE SEQUENCE</scope>
    <source>
        <strain evidence="1">RSW2</strain>
    </source>
</reference>
<gene>
    <name evidence="1" type="ORF">M3I01_006515</name>
</gene>
<dbReference type="InterPro" id="IPR027417">
    <property type="entry name" value="P-loop_NTPase"/>
</dbReference>
<evidence type="ECO:0000313" key="2">
    <source>
        <dbReference type="Proteomes" id="UP001139522"/>
    </source>
</evidence>
<organism evidence="1 2">
    <name type="scientific">Marinomonas maritima</name>
    <dbReference type="NCBI Taxonomy" id="2940935"/>
    <lineage>
        <taxon>Bacteria</taxon>
        <taxon>Pseudomonadati</taxon>
        <taxon>Pseudomonadota</taxon>
        <taxon>Gammaproteobacteria</taxon>
        <taxon>Oceanospirillales</taxon>
        <taxon>Oceanospirillaceae</taxon>
        <taxon>Marinomonas</taxon>
    </lineage>
</organism>
<proteinExistence type="predicted"/>
<sequence length="68" mass="7513">MNKPLNVENGTSLVIAHRLATVLNADRIMVLDQGEIIAQGTHSELLESCALYKRLADLQFSQNDLTMS</sequence>
<dbReference type="PANTHER" id="PTHR43394:SF1">
    <property type="entry name" value="ATP-BINDING CASSETTE SUB-FAMILY B MEMBER 10, MITOCHONDRIAL"/>
    <property type="match status" value="1"/>
</dbReference>